<evidence type="ECO:0000313" key="1">
    <source>
        <dbReference type="EMBL" id="CAG8855837.1"/>
    </source>
</evidence>
<proteinExistence type="predicted"/>
<feature type="non-terminal residue" evidence="1">
    <location>
        <position position="1"/>
    </location>
</feature>
<evidence type="ECO:0000313" key="2">
    <source>
        <dbReference type="Proteomes" id="UP000789901"/>
    </source>
</evidence>
<feature type="non-terminal residue" evidence="1">
    <location>
        <position position="58"/>
    </location>
</feature>
<sequence>YIDSTSTFRKYKTSTATDMERMLKYKNFFGFIPQEALYPDQELKQRISKTNRSIAKWL</sequence>
<gene>
    <name evidence="1" type="ORF">GMARGA_LOCUS44658</name>
</gene>
<reference evidence="1 2" key="1">
    <citation type="submission" date="2021-06" db="EMBL/GenBank/DDBJ databases">
        <authorList>
            <person name="Kallberg Y."/>
            <person name="Tangrot J."/>
            <person name="Rosling A."/>
        </authorList>
    </citation>
    <scope>NUCLEOTIDE SEQUENCE [LARGE SCALE GENOMIC DNA]</scope>
    <source>
        <strain evidence="1 2">120-4 pot B 10/14</strain>
    </source>
</reference>
<protein>
    <submittedName>
        <fullName evidence="1">14293_t:CDS:1</fullName>
    </submittedName>
</protein>
<dbReference type="Proteomes" id="UP000789901">
    <property type="component" value="Unassembled WGS sequence"/>
</dbReference>
<accession>A0ABN7XLD5</accession>
<organism evidence="1 2">
    <name type="scientific">Gigaspora margarita</name>
    <dbReference type="NCBI Taxonomy" id="4874"/>
    <lineage>
        <taxon>Eukaryota</taxon>
        <taxon>Fungi</taxon>
        <taxon>Fungi incertae sedis</taxon>
        <taxon>Mucoromycota</taxon>
        <taxon>Glomeromycotina</taxon>
        <taxon>Glomeromycetes</taxon>
        <taxon>Diversisporales</taxon>
        <taxon>Gigasporaceae</taxon>
        <taxon>Gigaspora</taxon>
    </lineage>
</organism>
<name>A0ABN7XLD5_GIGMA</name>
<comment type="caution">
    <text evidence="1">The sequence shown here is derived from an EMBL/GenBank/DDBJ whole genome shotgun (WGS) entry which is preliminary data.</text>
</comment>
<keyword evidence="2" id="KW-1185">Reference proteome</keyword>
<dbReference type="EMBL" id="CAJVQB010153645">
    <property type="protein sequence ID" value="CAG8855837.1"/>
    <property type="molecule type" value="Genomic_DNA"/>
</dbReference>